<dbReference type="AlphaFoldDB" id="A0AAC8XMA3"/>
<name>A0AAC8XMA3_9ALTE</name>
<evidence type="ECO:0000313" key="1">
    <source>
        <dbReference type="EMBL" id="AMJ79967.1"/>
    </source>
</evidence>
<organism evidence="1 2">
    <name type="scientific">Alteromonas mediterranea</name>
    <dbReference type="NCBI Taxonomy" id="314275"/>
    <lineage>
        <taxon>Bacteria</taxon>
        <taxon>Pseudomonadati</taxon>
        <taxon>Pseudomonadota</taxon>
        <taxon>Gammaproteobacteria</taxon>
        <taxon>Alteromonadales</taxon>
        <taxon>Alteromonadaceae</taxon>
        <taxon>Alteromonas/Salinimonas group</taxon>
        <taxon>Alteromonas</taxon>
    </lineage>
</organism>
<protein>
    <recommendedName>
        <fullName evidence="3">Sulfotransferase domain-containing protein</fullName>
    </recommendedName>
</protein>
<accession>A0AAC8XMA3</accession>
<gene>
    <name evidence="1" type="ORF">AV942_17575</name>
</gene>
<sequence length="349" mass="40243">MELVLHPGHSKCGSTTIQDFLYLNRAKFRDREVVFPDCNFKFPYESDYQFDLTQTPRDYFAKIQNGTVPLSDLEFKLDELIEKGEHLYRRVIISAENLINGIANTITKDIHECFAKRFSSVRVVYYVRRQDEFLISSWQQWSHKTGQSLDSYLNESIETGLPNYNGISNVLARTYGKKNLRVGVIYPEHLHQNSLMNDFCFKASIMEQGLNFELPNSNIGLSTAICESLSRISRVYEDIHDQNVKNLLISNAENSVGLLRKKYNNLPNRTRLQLFEKFNAQNIKLLARHMPGIEPKDSGMLFSEVPEGGITDSEKIDLLADEVDKLQDLCAVQFDMLIKVIKELRDLKD</sequence>
<dbReference type="Proteomes" id="UP000061468">
    <property type="component" value="Chromosome"/>
</dbReference>
<dbReference type="EMBL" id="CP013928">
    <property type="protein sequence ID" value="AMJ79967.1"/>
    <property type="molecule type" value="Genomic_DNA"/>
</dbReference>
<reference evidence="1 2" key="1">
    <citation type="submission" date="2015-12" db="EMBL/GenBank/DDBJ databases">
        <title>Intraspecies pangenome expansion in the marine bacterium Alteromonas.</title>
        <authorList>
            <person name="Lopez-Perez M."/>
            <person name="Rodriguez-Valera F."/>
        </authorList>
    </citation>
    <scope>NUCLEOTIDE SEQUENCE [LARGE SCALE GENOMIC DNA]</scope>
    <source>
        <strain evidence="1 2">UM8</strain>
    </source>
</reference>
<dbReference type="InterPro" id="IPR027417">
    <property type="entry name" value="P-loop_NTPase"/>
</dbReference>
<evidence type="ECO:0008006" key="3">
    <source>
        <dbReference type="Google" id="ProtNLM"/>
    </source>
</evidence>
<dbReference type="RefSeq" id="WP_015068232.1">
    <property type="nucleotide sequence ID" value="NZ_CP013928.1"/>
</dbReference>
<proteinExistence type="predicted"/>
<evidence type="ECO:0000313" key="2">
    <source>
        <dbReference type="Proteomes" id="UP000061468"/>
    </source>
</evidence>
<dbReference type="SUPFAM" id="SSF52540">
    <property type="entry name" value="P-loop containing nucleoside triphosphate hydrolases"/>
    <property type="match status" value="1"/>
</dbReference>